<evidence type="ECO:0000256" key="1">
    <source>
        <dbReference type="SAM" id="MobiDB-lite"/>
    </source>
</evidence>
<comment type="caution">
    <text evidence="2">The sequence shown here is derived from an EMBL/GenBank/DDBJ whole genome shotgun (WGS) entry which is preliminary data.</text>
</comment>
<proteinExistence type="predicted"/>
<dbReference type="Proteomes" id="UP001162131">
    <property type="component" value="Unassembled WGS sequence"/>
</dbReference>
<protein>
    <submittedName>
        <fullName evidence="2">Uncharacterized protein</fullName>
    </submittedName>
</protein>
<organism evidence="2 3">
    <name type="scientific">Blepharisma stoltei</name>
    <dbReference type="NCBI Taxonomy" id="1481888"/>
    <lineage>
        <taxon>Eukaryota</taxon>
        <taxon>Sar</taxon>
        <taxon>Alveolata</taxon>
        <taxon>Ciliophora</taxon>
        <taxon>Postciliodesmatophora</taxon>
        <taxon>Heterotrichea</taxon>
        <taxon>Heterotrichida</taxon>
        <taxon>Blepharismidae</taxon>
        <taxon>Blepharisma</taxon>
    </lineage>
</organism>
<feature type="region of interest" description="Disordered" evidence="1">
    <location>
        <begin position="1171"/>
        <end position="1195"/>
    </location>
</feature>
<feature type="compositionally biased region" description="Basic and acidic residues" evidence="1">
    <location>
        <begin position="675"/>
        <end position="703"/>
    </location>
</feature>
<feature type="compositionally biased region" description="Basic and acidic residues" evidence="1">
    <location>
        <begin position="627"/>
        <end position="658"/>
    </location>
</feature>
<evidence type="ECO:0000313" key="3">
    <source>
        <dbReference type="Proteomes" id="UP001162131"/>
    </source>
</evidence>
<feature type="compositionally biased region" description="Polar residues" evidence="1">
    <location>
        <begin position="852"/>
        <end position="867"/>
    </location>
</feature>
<feature type="compositionally biased region" description="Basic and acidic residues" evidence="1">
    <location>
        <begin position="1026"/>
        <end position="1049"/>
    </location>
</feature>
<feature type="compositionally biased region" description="Basic residues" evidence="1">
    <location>
        <begin position="751"/>
        <end position="764"/>
    </location>
</feature>
<sequence>MTQDFESEIRKGNNSSLGGLMVPEDIEWASLASSLSTPLLVPLRTKFHSANPKELPGWRGERPQIQDEESDLSIRSRSPPFVNSKREWNASPMYPRHEKSKRLLEVPLLLPKIKSKPELIALRPFSHEMRGVDEDFASKASSPFDIKPQELRKTQNSALETQSTLEATLPPIKNSTYGFSLKRPSSKGLISLEVNEEKDPIIYTESLGIQNLTLNNEDRKLQFGQNSAANPFKTQFTTTVSSKTDPSTGKNEIKKSQKLSYGPIPEDEEQSPTPYSQPDLKVLPSSPQEHKLPYPDNPRLMEIYKQSPELKLDKNIKIRRSSDSQTTFRKDEVEEFKQEMFKELFFAAPADRKSSAKLTPSNKKTLLHTFLKALITGEIRNRAEAQEFIDNELSRGVVIVKQSRGNSSSSSATRFVLSPNSDIERTLSPERSQNIIIQPHQPSEIEENSIRESPRKTVIKTPTKAEIIIPASELKLKPNFADLNKIEYENEESDSEIDININSSFHNEIQNNSLEERQPSPQNRQRSSSFSGKKQRENTYKSIKDEITLIPSAEREEKISPRQEEGESLISKARRLKEKWAEEDRKKTITKEIHKAKEEYEEVEEKEIVYDNETGEMIEKIIKKARLRREETKREEEKKAEGKKIAEEAKKEKSKLEFLEAPNPDLGRAQSEFLSPKRKDSFNPAPERRLSADIRTDTNEKKSQKTSKKIKKSSKSPADTSLSKSPPLSRVPSLKKSPSTSKAPSPMPQGKLKKNKKKNKKQKQKNKEQVEKENEEGKALISEWSENMEIQPLQLNEKIDKDESPTLEGEAPKTNRSKKSVESQKTVKSEKGNASPRKTDSKARISRESAKNTENAKISKAGSNSPSPARDRTPLDENGSPIIKEKRKTIIKKSESPPKDIKPTPRMKPMDRFVRNFSKSLLQTVSIMVITLKNELQKAEPLLENVDPYEIVARRKKITRKINKIRKKTRIELEKQIVLKDEEINETPLPEERKTENKLEDVNEEDKEQEQAELIKAKSYAPERSSTFKELNDSRKASEAPPRLEKEKSNFGISNASKYFSKALMSKVQVSHSSTKNRIVSESETEESGTEQDESEGSLGTDTARLEIVSSKPLNVAYDRARASVNYELQNFNLVSQMAKHILAGTEEPAKPQILAQPAVSEFFKKLVPNDTTHKSRGPIKADPTNAPEEEEFDEEPIDPYANTLDVDEELLSMFTGKTTNIKKFVFTPQVQFKFPQKFDANQETDVNDIELANFNIDQENFEASMLKKRFYELSKFLPTYEAYAKKQNGVLFSSEIEEQHPDEAQLKRIRDFEKKRKKERMLRMRGKNKPVELGGKPKKTFTNLDDNGQQHKRKNVKHIPNLITDIDIIKSGGANEVEDELDRDERIYCRLKGNFELNSLKLPQKRSYKGSKSVRSLIAFSTFQSDRSSKHYKTGFIL</sequence>
<feature type="compositionally biased region" description="Low complexity" evidence="1">
    <location>
        <begin position="732"/>
        <end position="750"/>
    </location>
</feature>
<feature type="region of interest" description="Disordered" evidence="1">
    <location>
        <begin position="1330"/>
        <end position="1353"/>
    </location>
</feature>
<feature type="region of interest" description="Disordered" evidence="1">
    <location>
        <begin position="988"/>
        <end position="1049"/>
    </location>
</feature>
<accession>A0AAU9JYU2</accession>
<feature type="compositionally biased region" description="Polar residues" evidence="1">
    <location>
        <begin position="234"/>
        <end position="250"/>
    </location>
</feature>
<feature type="compositionally biased region" description="Basic and acidic residues" evidence="1">
    <location>
        <begin position="819"/>
        <end position="851"/>
    </location>
</feature>
<reference evidence="2" key="1">
    <citation type="submission" date="2021-09" db="EMBL/GenBank/DDBJ databases">
        <authorList>
            <consortium name="AG Swart"/>
            <person name="Singh M."/>
            <person name="Singh A."/>
            <person name="Seah K."/>
            <person name="Emmerich C."/>
        </authorList>
    </citation>
    <scope>NUCLEOTIDE SEQUENCE</scope>
    <source>
        <strain evidence="2">ATCC30299</strain>
    </source>
</reference>
<feature type="compositionally biased region" description="Basic and acidic residues" evidence="1">
    <location>
        <begin position="990"/>
        <end position="1001"/>
    </location>
</feature>
<feature type="region of interest" description="Disordered" evidence="1">
    <location>
        <begin position="627"/>
        <end position="908"/>
    </location>
</feature>
<evidence type="ECO:0000313" key="2">
    <source>
        <dbReference type="EMBL" id="CAG9330801.1"/>
    </source>
</evidence>
<feature type="compositionally biased region" description="Basic residues" evidence="1">
    <location>
        <begin position="704"/>
        <end position="714"/>
    </location>
</feature>
<name>A0AAU9JYU2_9CILI</name>
<feature type="compositionally biased region" description="Polar residues" evidence="1">
    <location>
        <begin position="1071"/>
        <end position="1080"/>
    </location>
</feature>
<feature type="compositionally biased region" description="Basic and acidic residues" evidence="1">
    <location>
        <begin position="534"/>
        <end position="544"/>
    </location>
</feature>
<gene>
    <name evidence="2" type="ORF">BSTOLATCC_MIC52215</name>
</gene>
<feature type="compositionally biased region" description="Low complexity" evidence="1">
    <location>
        <begin position="519"/>
        <end position="531"/>
    </location>
</feature>
<feature type="compositionally biased region" description="Polar residues" evidence="1">
    <location>
        <begin position="717"/>
        <end position="726"/>
    </location>
</feature>
<feature type="compositionally biased region" description="Acidic residues" evidence="1">
    <location>
        <begin position="1083"/>
        <end position="1096"/>
    </location>
</feature>
<feature type="compositionally biased region" description="Basic and acidic residues" evidence="1">
    <location>
        <begin position="765"/>
        <end position="778"/>
    </location>
</feature>
<feature type="region of interest" description="Disordered" evidence="1">
    <location>
        <begin position="513"/>
        <end position="544"/>
    </location>
</feature>
<feature type="region of interest" description="Disordered" evidence="1">
    <location>
        <begin position="1071"/>
        <end position="1104"/>
    </location>
</feature>
<feature type="compositionally biased region" description="Basic and acidic residues" evidence="1">
    <location>
        <begin position="892"/>
        <end position="908"/>
    </location>
</feature>
<feature type="region of interest" description="Disordered" evidence="1">
    <location>
        <begin position="234"/>
        <end position="298"/>
    </location>
</feature>
<keyword evidence="3" id="KW-1185">Reference proteome</keyword>
<feature type="region of interest" description="Disordered" evidence="1">
    <location>
        <begin position="51"/>
        <end position="78"/>
    </location>
</feature>
<dbReference type="EMBL" id="CAJZBQ010000052">
    <property type="protein sequence ID" value="CAG9330801.1"/>
    <property type="molecule type" value="Genomic_DNA"/>
</dbReference>